<keyword evidence="6 10" id="KW-0949">S-adenosyl-L-methionine</keyword>
<dbReference type="GO" id="GO:0032259">
    <property type="term" value="P:methylation"/>
    <property type="evidence" value="ECO:0007669"/>
    <property type="project" value="UniProtKB-UniRule"/>
</dbReference>
<dbReference type="InterPro" id="IPR000241">
    <property type="entry name" value="RlmKL-like_Mtase"/>
</dbReference>
<evidence type="ECO:0000256" key="8">
    <source>
        <dbReference type="ARBA" id="ARBA00022884"/>
    </source>
</evidence>
<feature type="domain" description="Ribosomal RNA large subunit methyltransferase K/L-like methyltransferase" evidence="12">
    <location>
        <begin position="361"/>
        <end position="518"/>
    </location>
</feature>
<feature type="compositionally biased region" description="Basic residues" evidence="11">
    <location>
        <begin position="635"/>
        <end position="644"/>
    </location>
</feature>
<feature type="region of interest" description="Disordered" evidence="11">
    <location>
        <begin position="594"/>
        <end position="644"/>
    </location>
</feature>
<dbReference type="PRINTS" id="PR00507">
    <property type="entry name" value="N12N6MTFRASE"/>
</dbReference>
<dbReference type="GO" id="GO:0000049">
    <property type="term" value="F:tRNA binding"/>
    <property type="evidence" value="ECO:0007669"/>
    <property type="project" value="UniProtKB-UniRule"/>
</dbReference>
<dbReference type="Pfam" id="PF25904">
    <property type="entry name" value="Tmrp11_N"/>
    <property type="match status" value="1"/>
</dbReference>
<keyword evidence="4 10" id="KW-0489">Methyltransferase</keyword>
<dbReference type="InterPro" id="IPR002052">
    <property type="entry name" value="DNA_methylase_N6_adenine_CS"/>
</dbReference>
<evidence type="ECO:0000256" key="7">
    <source>
        <dbReference type="ARBA" id="ARBA00022694"/>
    </source>
</evidence>
<evidence type="ECO:0000313" key="15">
    <source>
        <dbReference type="Proteomes" id="UP000323386"/>
    </source>
</evidence>
<feature type="region of interest" description="Disordered" evidence="11">
    <location>
        <begin position="323"/>
        <end position="343"/>
    </location>
</feature>
<feature type="compositionally biased region" description="Basic and acidic residues" evidence="11">
    <location>
        <begin position="521"/>
        <end position="531"/>
    </location>
</feature>
<dbReference type="Proteomes" id="UP000323386">
    <property type="component" value="Unassembled WGS sequence"/>
</dbReference>
<dbReference type="InterPro" id="IPR059073">
    <property type="entry name" value="TRMT11_N"/>
</dbReference>
<evidence type="ECO:0000256" key="10">
    <source>
        <dbReference type="PROSITE-ProRule" id="PRU00959"/>
    </source>
</evidence>
<dbReference type="EC" id="2.1.1.214" evidence="9"/>
<dbReference type="GO" id="GO:0043527">
    <property type="term" value="C:tRNA methyltransferase complex"/>
    <property type="evidence" value="ECO:0007669"/>
    <property type="project" value="UniProtKB-ARBA"/>
</dbReference>
<evidence type="ECO:0000256" key="6">
    <source>
        <dbReference type="ARBA" id="ARBA00022691"/>
    </source>
</evidence>
<proteinExistence type="inferred from homology"/>
<dbReference type="AlphaFoldDB" id="A0A5C3F7G9"/>
<evidence type="ECO:0000256" key="11">
    <source>
        <dbReference type="SAM" id="MobiDB-lite"/>
    </source>
</evidence>
<sequence length="744" mass="80067">MTTSTSATTTTAAAAATAQLAAGPCFPPHPSPSTIGPLYIAHFATTHATFRLPDFYSAAAYLEVPFAFVPVPVSKNYPSAASSSASMSDKHAQSSTSTSTSAWQPDPTRPYQLVYLPSDAVAQQLLRRCVSLRSIWAYWAHGSSYAELHALAQTPSHRPLWEPSITVPSWKAHVFSYSGTISERRKVDVIQSFAYMEFQGRIQLREPSMRWGVMEEYLGQDLWPAGYQPTAAPSRAERLQQEGRASAGASADADTSPSSAAAGAAAATGKAAPAAKHEPVSHLMQDPTATGDGDPRLVQIFAGRRIDLRVESLVPSLSRMGIASGSGAAAEPPRYRKSNDPALEGQTGLARDLIDKLDLKKRVYIGNTSMESEMSLLMASLALAGPGRMVYDPFAGTGSLLYAAAVFGAMTLGSDIDGRTMRGKTNAKLKESDPARAGSIGIIKSAQQYGVRDRILDCLVCDMSRAPFRRSLFEGKPASSSSSSSSSSSAGVAVQGEGGFLDGIVADPPYGVRAGAKRLGKRDPEKQRDEAFWMPDGLGPGKGCWSHERSDYIPPTRPYHLVDLIDDLLEYAYNLLKPHGRLVFWLPVVIDADDGQDDDDGGEGEGEGEGEGGGGQQRERCGSGGGEKVKVDLPRHKRARGQGRMRLLHHSLQDFGRWGRRLITMEKVPPSEDVDGHEGDLEGNGDGEREGGGEAGVGRTAVRAPRTDGRGVYRADADPDEFRNRYFVPRSERAAQQQQQQQQR</sequence>
<dbReference type="EMBL" id="OOIP01000015">
    <property type="protein sequence ID" value="SPO39675.1"/>
    <property type="molecule type" value="Genomic_DNA"/>
</dbReference>
<name>A0A5C3F7G9_9BASI</name>
<reference evidence="14 15" key="1">
    <citation type="submission" date="2018-03" db="EMBL/GenBank/DDBJ databases">
        <authorList>
            <person name="Guldener U."/>
        </authorList>
    </citation>
    <scope>NUCLEOTIDE SEQUENCE [LARGE SCALE GENOMIC DNA]</scope>
    <source>
        <strain evidence="14 15">DAOM196992</strain>
    </source>
</reference>
<gene>
    <name evidence="14" type="ORF">PSFLO_05156</name>
</gene>
<dbReference type="Gene3D" id="3.40.50.150">
    <property type="entry name" value="Vaccinia Virus protein VP39"/>
    <property type="match status" value="1"/>
</dbReference>
<comment type="similarity">
    <text evidence="10">Belongs to the class I-like SAM-binding methyltransferase superfamily. TRM11 methyltransferase family.</text>
</comment>
<feature type="region of interest" description="Disordered" evidence="11">
    <location>
        <begin position="667"/>
        <end position="744"/>
    </location>
</feature>
<dbReference type="GO" id="GO:0005737">
    <property type="term" value="C:cytoplasm"/>
    <property type="evidence" value="ECO:0007669"/>
    <property type="project" value="UniProtKB-SubCell"/>
</dbReference>
<evidence type="ECO:0000256" key="9">
    <source>
        <dbReference type="ARBA" id="ARBA00066937"/>
    </source>
</evidence>
<feature type="compositionally biased region" description="Basic and acidic residues" evidence="11">
    <location>
        <begin position="617"/>
        <end position="634"/>
    </location>
</feature>
<feature type="compositionally biased region" description="Basic and acidic residues" evidence="11">
    <location>
        <begin position="674"/>
        <end position="692"/>
    </location>
</feature>
<dbReference type="GO" id="GO:0160102">
    <property type="term" value="F:tRNA (guanine(10)-N2)-methyltransferase activity"/>
    <property type="evidence" value="ECO:0007669"/>
    <property type="project" value="UniProtKB-EC"/>
</dbReference>
<keyword evidence="2" id="KW-0963">Cytoplasm</keyword>
<dbReference type="OrthoDB" id="296065at2759"/>
<evidence type="ECO:0000259" key="13">
    <source>
        <dbReference type="Pfam" id="PF25904"/>
    </source>
</evidence>
<evidence type="ECO:0000256" key="4">
    <source>
        <dbReference type="ARBA" id="ARBA00022603"/>
    </source>
</evidence>
<feature type="compositionally biased region" description="Low complexity" evidence="11">
    <location>
        <begin position="245"/>
        <end position="274"/>
    </location>
</feature>
<keyword evidence="8 10" id="KW-0694">RNA-binding</keyword>
<dbReference type="Pfam" id="PF01170">
    <property type="entry name" value="UPF0020"/>
    <property type="match status" value="1"/>
</dbReference>
<keyword evidence="7 10" id="KW-0819">tRNA processing</keyword>
<evidence type="ECO:0000313" key="14">
    <source>
        <dbReference type="EMBL" id="SPO39675.1"/>
    </source>
</evidence>
<keyword evidence="3 10" id="KW-0820">tRNA-binding</keyword>
<dbReference type="PROSITE" id="PS00092">
    <property type="entry name" value="N6_MTASE"/>
    <property type="match status" value="1"/>
</dbReference>
<feature type="compositionally biased region" description="Acidic residues" evidence="11">
    <location>
        <begin position="594"/>
        <end position="610"/>
    </location>
</feature>
<dbReference type="PROSITE" id="PS51627">
    <property type="entry name" value="SAM_MT_TRM11"/>
    <property type="match status" value="1"/>
</dbReference>
<dbReference type="GO" id="GO:0008033">
    <property type="term" value="P:tRNA processing"/>
    <property type="evidence" value="ECO:0007669"/>
    <property type="project" value="UniProtKB-UniRule"/>
</dbReference>
<dbReference type="PANTHER" id="PTHR13370:SF3">
    <property type="entry name" value="TRNA (GUANINE(10)-N2)-METHYLTRANSFERASE HOMOLOG"/>
    <property type="match status" value="1"/>
</dbReference>
<evidence type="ECO:0000259" key="12">
    <source>
        <dbReference type="Pfam" id="PF01170"/>
    </source>
</evidence>
<dbReference type="InterPro" id="IPR029063">
    <property type="entry name" value="SAM-dependent_MTases_sf"/>
</dbReference>
<protein>
    <recommendedName>
        <fullName evidence="9">tRNA (guanine(10)-N(2))-methyltransferase</fullName>
        <ecNumber evidence="9">2.1.1.214</ecNumber>
    </recommendedName>
</protein>
<feature type="compositionally biased region" description="Basic and acidic residues" evidence="11">
    <location>
        <begin position="705"/>
        <end position="724"/>
    </location>
</feature>
<feature type="compositionally biased region" description="Low complexity" evidence="11">
    <location>
        <begin position="81"/>
        <end position="101"/>
    </location>
</feature>
<evidence type="ECO:0000256" key="5">
    <source>
        <dbReference type="ARBA" id="ARBA00022679"/>
    </source>
</evidence>
<evidence type="ECO:0000256" key="3">
    <source>
        <dbReference type="ARBA" id="ARBA00022555"/>
    </source>
</evidence>
<comment type="subcellular location">
    <subcellularLocation>
        <location evidence="1">Cytoplasm</location>
    </subcellularLocation>
</comment>
<evidence type="ECO:0000256" key="1">
    <source>
        <dbReference type="ARBA" id="ARBA00004496"/>
    </source>
</evidence>
<keyword evidence="5 10" id="KW-0808">Transferase</keyword>
<dbReference type="InterPro" id="IPR016691">
    <property type="entry name" value="TRMT11"/>
</dbReference>
<feature type="region of interest" description="Disordered" evidence="11">
    <location>
        <begin position="81"/>
        <end position="104"/>
    </location>
</feature>
<organism evidence="14 15">
    <name type="scientific">Pseudozyma flocculosa</name>
    <dbReference type="NCBI Taxonomy" id="84751"/>
    <lineage>
        <taxon>Eukaryota</taxon>
        <taxon>Fungi</taxon>
        <taxon>Dikarya</taxon>
        <taxon>Basidiomycota</taxon>
        <taxon>Ustilaginomycotina</taxon>
        <taxon>Ustilaginomycetes</taxon>
        <taxon>Ustilaginales</taxon>
        <taxon>Ustilaginaceae</taxon>
        <taxon>Pseudozyma</taxon>
    </lineage>
</organism>
<dbReference type="PANTHER" id="PTHR13370">
    <property type="entry name" value="RNA METHYLASE-RELATED"/>
    <property type="match status" value="1"/>
</dbReference>
<evidence type="ECO:0000256" key="2">
    <source>
        <dbReference type="ARBA" id="ARBA00022490"/>
    </source>
</evidence>
<dbReference type="SUPFAM" id="SSF53335">
    <property type="entry name" value="S-adenosyl-L-methionine-dependent methyltransferases"/>
    <property type="match status" value="1"/>
</dbReference>
<feature type="region of interest" description="Disordered" evidence="11">
    <location>
        <begin position="515"/>
        <end position="534"/>
    </location>
</feature>
<accession>A0A5C3F7G9</accession>
<keyword evidence="15" id="KW-1185">Reference proteome</keyword>
<feature type="region of interest" description="Disordered" evidence="11">
    <location>
        <begin position="229"/>
        <end position="295"/>
    </location>
</feature>
<feature type="domain" description="tRNA (guanine(10)-N(2))-methyltransferase TRMT11 N-terminal" evidence="13">
    <location>
        <begin position="106"/>
        <end position="218"/>
    </location>
</feature>